<dbReference type="AlphaFoldDB" id="A0A2S7VJD6"/>
<organism evidence="2 3">
    <name type="scientific">Photobacterium angustum</name>
    <dbReference type="NCBI Taxonomy" id="661"/>
    <lineage>
        <taxon>Bacteria</taxon>
        <taxon>Pseudomonadati</taxon>
        <taxon>Pseudomonadota</taxon>
        <taxon>Gammaproteobacteria</taxon>
        <taxon>Vibrionales</taxon>
        <taxon>Vibrionaceae</taxon>
        <taxon>Photobacterium</taxon>
    </lineage>
</organism>
<dbReference type="Pfam" id="PF12975">
    <property type="entry name" value="DUF3859"/>
    <property type="match status" value="1"/>
</dbReference>
<evidence type="ECO:0000313" key="2">
    <source>
        <dbReference type="EMBL" id="PQJ62263.1"/>
    </source>
</evidence>
<proteinExistence type="predicted"/>
<feature type="domain" description="DUF3859" evidence="1">
    <location>
        <begin position="5"/>
        <end position="126"/>
    </location>
</feature>
<accession>A0A2S7VJD6</accession>
<comment type="caution">
    <text evidence="2">The sequence shown here is derived from an EMBL/GenBank/DDBJ whole genome shotgun (WGS) entry which is preliminary data.</text>
</comment>
<name>A0A2S7VJD6_PHOAN</name>
<dbReference type="OrthoDB" id="9789349at2"/>
<dbReference type="InterPro" id="IPR024331">
    <property type="entry name" value="DUF3859"/>
</dbReference>
<dbReference type="RefSeq" id="WP_105062078.1">
    <property type="nucleotide sequence ID" value="NZ_MSCJ01000003.1"/>
</dbReference>
<reference evidence="2 3" key="1">
    <citation type="submission" date="2016-12" db="EMBL/GenBank/DDBJ databases">
        <title>Diversity of luminous bacteria.</title>
        <authorList>
            <person name="Yoshizawa S."/>
            <person name="Kogure K."/>
        </authorList>
    </citation>
    <scope>NUCLEOTIDE SEQUENCE [LARGE SCALE GENOMIC DNA]</scope>
    <source>
        <strain evidence="2 3">LC1-200</strain>
    </source>
</reference>
<protein>
    <recommendedName>
        <fullName evidence="1">DUF3859 domain-containing protein</fullName>
    </recommendedName>
</protein>
<sequence length="140" mass="16333">MAKNKPIVHLHSYGIFTTWDADSKKLPKIKEFTLDIPAEIDIEFGFTVNIKKAKGEKVHYCIYHPNITNDDGEVLEPFDGYVYVRNNDWDFYLGDTIWAPVSNKVGPWRMTLEMNNSIIADKTFNVFNHDEGQFWKRRGC</sequence>
<dbReference type="Proteomes" id="UP000238730">
    <property type="component" value="Unassembled WGS sequence"/>
</dbReference>
<dbReference type="Gene3D" id="2.60.40.2390">
    <property type="match status" value="1"/>
</dbReference>
<evidence type="ECO:0000259" key="1">
    <source>
        <dbReference type="Pfam" id="PF12975"/>
    </source>
</evidence>
<gene>
    <name evidence="2" type="ORF">BTO08_18660</name>
</gene>
<dbReference type="EMBL" id="MSCJ01000003">
    <property type="protein sequence ID" value="PQJ62263.1"/>
    <property type="molecule type" value="Genomic_DNA"/>
</dbReference>
<evidence type="ECO:0000313" key="3">
    <source>
        <dbReference type="Proteomes" id="UP000238730"/>
    </source>
</evidence>